<feature type="transmembrane region" description="Helical" evidence="1">
    <location>
        <begin position="38"/>
        <end position="59"/>
    </location>
</feature>
<name>A0ABV4CMI7_9PSEU</name>
<evidence type="ECO:0000256" key="1">
    <source>
        <dbReference type="SAM" id="Phobius"/>
    </source>
</evidence>
<keyword evidence="1" id="KW-0472">Membrane</keyword>
<dbReference type="Proteomes" id="UP001564626">
    <property type="component" value="Unassembled WGS sequence"/>
</dbReference>
<organism evidence="2 3">
    <name type="scientific">Saccharopolyspora cebuensis</name>
    <dbReference type="NCBI Taxonomy" id="418759"/>
    <lineage>
        <taxon>Bacteria</taxon>
        <taxon>Bacillati</taxon>
        <taxon>Actinomycetota</taxon>
        <taxon>Actinomycetes</taxon>
        <taxon>Pseudonocardiales</taxon>
        <taxon>Pseudonocardiaceae</taxon>
        <taxon>Saccharopolyspora</taxon>
    </lineage>
</organism>
<gene>
    <name evidence="2" type="ORF">AB8O55_23000</name>
</gene>
<accession>A0ABV4CMI7</accession>
<protein>
    <submittedName>
        <fullName evidence="2">DUF2567 domain-containing protein</fullName>
    </submittedName>
</protein>
<keyword evidence="1" id="KW-1133">Transmembrane helix</keyword>
<keyword evidence="3" id="KW-1185">Reference proteome</keyword>
<feature type="transmembrane region" description="Helical" evidence="1">
    <location>
        <begin position="89"/>
        <end position="111"/>
    </location>
</feature>
<comment type="caution">
    <text evidence="2">The sequence shown here is derived from an EMBL/GenBank/DDBJ whole genome shotgun (WGS) entry which is preliminary data.</text>
</comment>
<feature type="transmembrane region" description="Helical" evidence="1">
    <location>
        <begin position="118"/>
        <end position="145"/>
    </location>
</feature>
<sequence length="198" mass="20133">MTEPAGHGAAVPAGPHEEPFEGPWLLEPVPKVVVKADLLPAVSTASLIALLGIPLGWLWSLLAPAQAGVLLADGTLASMPLASYHAFDALALFLLLGFTAGVLVAAVLWMSRRRRGPVLLLAGVVGAALSGWLAMTLGASFAAAAHPVPPTAAPGDLIQEAPAIGTAWALLAQPFGLTLGYGLCASWNGLDDLGRRGA</sequence>
<evidence type="ECO:0000313" key="3">
    <source>
        <dbReference type="Proteomes" id="UP001564626"/>
    </source>
</evidence>
<evidence type="ECO:0000313" key="2">
    <source>
        <dbReference type="EMBL" id="MEY8042291.1"/>
    </source>
</evidence>
<keyword evidence="1" id="KW-0812">Transmembrane</keyword>
<dbReference type="EMBL" id="JBGEHV010000053">
    <property type="protein sequence ID" value="MEY8042291.1"/>
    <property type="molecule type" value="Genomic_DNA"/>
</dbReference>
<reference evidence="2 3" key="1">
    <citation type="submission" date="2024-08" db="EMBL/GenBank/DDBJ databases">
        <title>Genome mining of Saccharopolyspora cebuensis PGLac3 from Nigerian medicinal plant.</title>
        <authorList>
            <person name="Ezeobiora C.E."/>
            <person name="Igbokwe N.H."/>
            <person name="Amin D.H."/>
            <person name="Mendie U.E."/>
        </authorList>
    </citation>
    <scope>NUCLEOTIDE SEQUENCE [LARGE SCALE GENOMIC DNA]</scope>
    <source>
        <strain evidence="2 3">PGLac3</strain>
    </source>
</reference>
<feature type="transmembrane region" description="Helical" evidence="1">
    <location>
        <begin position="165"/>
        <end position="190"/>
    </location>
</feature>
<dbReference type="RefSeq" id="WP_345355117.1">
    <property type="nucleotide sequence ID" value="NZ_BAABII010000001.1"/>
</dbReference>
<proteinExistence type="predicted"/>